<organism evidence="10 11">
    <name type="scientific">Pseudogulbenkiania ferrooxidans 2002</name>
    <dbReference type="NCBI Taxonomy" id="279714"/>
    <lineage>
        <taxon>Bacteria</taxon>
        <taxon>Pseudomonadati</taxon>
        <taxon>Pseudomonadota</taxon>
        <taxon>Betaproteobacteria</taxon>
        <taxon>Neisseriales</taxon>
        <taxon>Chromobacteriaceae</taxon>
        <taxon>Pseudogulbenkiania</taxon>
    </lineage>
</organism>
<comment type="similarity">
    <text evidence="1 7">Belongs to the pseudouridine synthase RsuA family.</text>
</comment>
<dbReference type="InterPro" id="IPR050343">
    <property type="entry name" value="RsuA_PseudoU_synthase"/>
</dbReference>
<dbReference type="EMBL" id="ACIS01000007">
    <property type="protein sequence ID" value="EEG07822.1"/>
    <property type="molecule type" value="Genomic_DNA"/>
</dbReference>
<reference evidence="10 11" key="1">
    <citation type="submission" date="2009-02" db="EMBL/GenBank/DDBJ databases">
        <title>Sequencing of the draft genome and assembly of Lutiella nitroferrum 2002.</title>
        <authorList>
            <consortium name="US DOE Joint Genome Institute (JGI-PGF)"/>
            <person name="Lucas S."/>
            <person name="Copeland A."/>
            <person name="Lapidus A."/>
            <person name="Glavina del Rio T."/>
            <person name="Tice H."/>
            <person name="Bruce D."/>
            <person name="Goodwin L."/>
            <person name="Pitluck S."/>
            <person name="Larimer F."/>
            <person name="Land M.L."/>
            <person name="Hauser L."/>
            <person name="Coates J.D."/>
        </authorList>
    </citation>
    <scope>NUCLEOTIDE SEQUENCE [LARGE SCALE GENOMIC DNA]</scope>
    <source>
        <strain evidence="10 11">2002</strain>
    </source>
</reference>
<evidence type="ECO:0000256" key="3">
    <source>
        <dbReference type="ARBA" id="ARBA00023235"/>
    </source>
</evidence>
<dbReference type="Pfam" id="PF00849">
    <property type="entry name" value="PseudoU_synth_2"/>
    <property type="match status" value="1"/>
</dbReference>
<dbReference type="PROSITE" id="PS50889">
    <property type="entry name" value="S4"/>
    <property type="match status" value="1"/>
</dbReference>
<dbReference type="GO" id="GO:0160136">
    <property type="term" value="F:16S rRNA pseudouridine(516) synthase activity"/>
    <property type="evidence" value="ECO:0007669"/>
    <property type="project" value="UniProtKB-EC"/>
</dbReference>
<dbReference type="InterPro" id="IPR036986">
    <property type="entry name" value="S4_RNA-bd_sf"/>
</dbReference>
<keyword evidence="2 6" id="KW-0694">RNA-binding</keyword>
<name>B9Z5H5_9NEIS</name>
<evidence type="ECO:0000256" key="4">
    <source>
        <dbReference type="ARBA" id="ARBA00036749"/>
    </source>
</evidence>
<dbReference type="InterPro" id="IPR000748">
    <property type="entry name" value="PsdUridine_synth_RsuA/RluB/E/F"/>
</dbReference>
<evidence type="ECO:0000259" key="8">
    <source>
        <dbReference type="Pfam" id="PF00849"/>
    </source>
</evidence>
<feature type="domain" description="Pseudouridine synthase RsuA/RluA-like" evidence="8">
    <location>
        <begin position="64"/>
        <end position="195"/>
    </location>
</feature>
<comment type="function">
    <text evidence="5">Responsible for synthesis of pseudouridine from uracil-516 in 16S ribosomal RNA.</text>
</comment>
<keyword evidence="11" id="KW-1185">Reference proteome</keyword>
<dbReference type="GO" id="GO:0000455">
    <property type="term" value="P:enzyme-directed rRNA pseudouridine synthesis"/>
    <property type="evidence" value="ECO:0007669"/>
    <property type="project" value="UniProtKB-ARBA"/>
</dbReference>
<dbReference type="Proteomes" id="UP000003165">
    <property type="component" value="Unassembled WGS sequence"/>
</dbReference>
<dbReference type="CDD" id="cd00165">
    <property type="entry name" value="S4"/>
    <property type="match status" value="1"/>
</dbReference>
<dbReference type="PANTHER" id="PTHR47683:SF4">
    <property type="entry name" value="PSEUDOURIDINE SYNTHASE"/>
    <property type="match status" value="1"/>
</dbReference>
<evidence type="ECO:0000256" key="7">
    <source>
        <dbReference type="RuleBase" id="RU003887"/>
    </source>
</evidence>
<dbReference type="Gene3D" id="3.30.70.1560">
    <property type="entry name" value="Alpha-L RNA-binding motif"/>
    <property type="match status" value="1"/>
</dbReference>
<dbReference type="Gene3D" id="3.10.290.10">
    <property type="entry name" value="RNA-binding S4 domain"/>
    <property type="match status" value="1"/>
</dbReference>
<dbReference type="GO" id="GO:0003723">
    <property type="term" value="F:RNA binding"/>
    <property type="evidence" value="ECO:0007669"/>
    <property type="project" value="UniProtKB-KW"/>
</dbReference>
<dbReference type="InterPro" id="IPR042092">
    <property type="entry name" value="PsdUridine_s_RsuA/RluB/E/F_cat"/>
</dbReference>
<evidence type="ECO:0000256" key="5">
    <source>
        <dbReference type="ARBA" id="ARBA00037590"/>
    </source>
</evidence>
<dbReference type="SUPFAM" id="SSF55174">
    <property type="entry name" value="Alpha-L RNA-binding motif"/>
    <property type="match status" value="1"/>
</dbReference>
<dbReference type="InterPro" id="IPR002942">
    <property type="entry name" value="S4_RNA-bd"/>
</dbReference>
<keyword evidence="3 7" id="KW-0413">Isomerase</keyword>
<dbReference type="SUPFAM" id="SSF55120">
    <property type="entry name" value="Pseudouridine synthase"/>
    <property type="match status" value="1"/>
</dbReference>
<evidence type="ECO:0000313" key="11">
    <source>
        <dbReference type="Proteomes" id="UP000003165"/>
    </source>
</evidence>
<dbReference type="Pfam" id="PF01479">
    <property type="entry name" value="S4"/>
    <property type="match status" value="1"/>
</dbReference>
<accession>B9Z5H5</accession>
<dbReference type="InterPro" id="IPR018496">
    <property type="entry name" value="PsdUridine_synth_RsuA/RluB_CS"/>
</dbReference>
<dbReference type="PANTHER" id="PTHR47683">
    <property type="entry name" value="PSEUDOURIDINE SYNTHASE FAMILY PROTEIN-RELATED"/>
    <property type="match status" value="1"/>
</dbReference>
<dbReference type="InterPro" id="IPR020103">
    <property type="entry name" value="PsdUridine_synth_cat_dom_sf"/>
</dbReference>
<sequence>MELYRLMQQQGFGSRKECRKLVEHGLVELDGAVVDDYRLEIDPAAIDELVIDGEPWEILMLPLYILLHKPAGYETSHKPMHNPSVFTLLPWQFSQLGIAAVGRLDVDTTGLLLLTTDGQFVHALTSPKKHVPKCYEVTLKHPVSEALVKHLKAGVFLKDDNEKVVADQVEVVDEITIRMTITQGKYHQVKRMIAAAGNRVQELHRVALGTLQLGELDEGEWRHLDAAELAELGFTR</sequence>
<feature type="domain" description="RNA-binding S4" evidence="9">
    <location>
        <begin position="6"/>
        <end position="42"/>
    </location>
</feature>
<proteinExistence type="inferred from homology"/>
<protein>
    <recommendedName>
        <fullName evidence="7">Pseudouridine synthase</fullName>
        <ecNumber evidence="7">5.4.99.-</ecNumber>
    </recommendedName>
</protein>
<dbReference type="EC" id="5.4.99.-" evidence="7"/>
<evidence type="ECO:0000313" key="10">
    <source>
        <dbReference type="EMBL" id="EEG07822.1"/>
    </source>
</evidence>
<dbReference type="RefSeq" id="WP_008954630.1">
    <property type="nucleotide sequence ID" value="NZ_ACIS01000007.1"/>
</dbReference>
<dbReference type="PROSITE" id="PS01149">
    <property type="entry name" value="PSI_RSU"/>
    <property type="match status" value="1"/>
</dbReference>
<dbReference type="NCBIfam" id="TIGR00093">
    <property type="entry name" value="pseudouridine synthase"/>
    <property type="match status" value="1"/>
</dbReference>
<evidence type="ECO:0000259" key="9">
    <source>
        <dbReference type="Pfam" id="PF01479"/>
    </source>
</evidence>
<comment type="catalytic activity">
    <reaction evidence="4">
        <text>uridine(516) in 16S rRNA = pseudouridine(516) in 16S rRNA</text>
        <dbReference type="Rhea" id="RHEA:38867"/>
        <dbReference type="Rhea" id="RHEA-COMP:10089"/>
        <dbReference type="Rhea" id="RHEA-COMP:10090"/>
        <dbReference type="ChEBI" id="CHEBI:65314"/>
        <dbReference type="ChEBI" id="CHEBI:65315"/>
        <dbReference type="EC" id="5.4.99.19"/>
    </reaction>
</comment>
<evidence type="ECO:0000256" key="6">
    <source>
        <dbReference type="PROSITE-ProRule" id="PRU00182"/>
    </source>
</evidence>
<gene>
    <name evidence="10" type="ORF">FuraDRAFT_2610</name>
</gene>
<evidence type="ECO:0000256" key="1">
    <source>
        <dbReference type="ARBA" id="ARBA00008348"/>
    </source>
</evidence>
<dbReference type="InterPro" id="IPR006145">
    <property type="entry name" value="PsdUridine_synth_RsuA/RluA"/>
</dbReference>
<dbReference type="Gene3D" id="3.30.70.580">
    <property type="entry name" value="Pseudouridine synthase I, catalytic domain, N-terminal subdomain"/>
    <property type="match status" value="1"/>
</dbReference>
<dbReference type="AlphaFoldDB" id="B9Z5H5"/>
<dbReference type="eggNOG" id="COG1187">
    <property type="taxonomic scope" value="Bacteria"/>
</dbReference>
<comment type="caution">
    <text evidence="10">The sequence shown here is derived from an EMBL/GenBank/DDBJ whole genome shotgun (WGS) entry which is preliminary data.</text>
</comment>
<dbReference type="InterPro" id="IPR020094">
    <property type="entry name" value="TruA/RsuA/RluB/E/F_N"/>
</dbReference>
<evidence type="ECO:0000256" key="2">
    <source>
        <dbReference type="ARBA" id="ARBA00022884"/>
    </source>
</evidence>